<comment type="similarity">
    <text evidence="5">Belongs to the HrcA family.</text>
</comment>
<dbReference type="Gene3D" id="3.30.450.40">
    <property type="match status" value="1"/>
</dbReference>
<keyword evidence="9" id="KW-1185">Reference proteome</keyword>
<dbReference type="Gene3D" id="3.30.390.60">
    <property type="entry name" value="Heat-inducible transcription repressor hrca homolog, domain 3"/>
    <property type="match status" value="1"/>
</dbReference>
<dbReference type="PANTHER" id="PTHR34824">
    <property type="entry name" value="HEAT-INDUCIBLE TRANSCRIPTION REPRESSOR HRCA"/>
    <property type="match status" value="1"/>
</dbReference>
<dbReference type="OrthoDB" id="9783139at2"/>
<keyword evidence="4 5" id="KW-0804">Transcription</keyword>
<keyword evidence="3 5" id="KW-0346">Stress response</keyword>
<dbReference type="Pfam" id="PF08220">
    <property type="entry name" value="HTH_DeoR"/>
    <property type="match status" value="1"/>
</dbReference>
<reference evidence="8 9" key="1">
    <citation type="submission" date="2014-08" db="EMBL/GenBank/DDBJ databases">
        <title>Complete genome sequence of Corynebacterium aquilae S-613T(T) (=DSM 44791(T)), isolated from the choana of a healthy golden eagle.</title>
        <authorList>
            <person name="Ruckert C."/>
            <person name="Albersmeier A."/>
            <person name="Winkler A."/>
            <person name="Kalinowski J."/>
        </authorList>
    </citation>
    <scope>NUCLEOTIDE SEQUENCE [LARGE SCALE GENOMIC DNA]</scope>
    <source>
        <strain evidence="8 9">S-613</strain>
    </source>
</reference>
<evidence type="ECO:0000256" key="4">
    <source>
        <dbReference type="ARBA" id="ARBA00023163"/>
    </source>
</evidence>
<dbReference type="InterPro" id="IPR023120">
    <property type="entry name" value="WHTH_transcript_rep_HrcA_IDD"/>
</dbReference>
<organism evidence="8 9">
    <name type="scientific">Corynebacterium aquilae DSM 44791</name>
    <dbReference type="NCBI Taxonomy" id="1431546"/>
    <lineage>
        <taxon>Bacteria</taxon>
        <taxon>Bacillati</taxon>
        <taxon>Actinomycetota</taxon>
        <taxon>Actinomycetes</taxon>
        <taxon>Mycobacteriales</taxon>
        <taxon>Corynebacteriaceae</taxon>
        <taxon>Corynebacterium</taxon>
    </lineage>
</organism>
<dbReference type="GO" id="GO:0003700">
    <property type="term" value="F:DNA-binding transcription factor activity"/>
    <property type="evidence" value="ECO:0007669"/>
    <property type="project" value="InterPro"/>
</dbReference>
<dbReference type="HAMAP" id="MF_00081">
    <property type="entry name" value="HrcA"/>
    <property type="match status" value="1"/>
</dbReference>
<keyword evidence="1 5" id="KW-0678">Repressor</keyword>
<dbReference type="InterPro" id="IPR036388">
    <property type="entry name" value="WH-like_DNA-bd_sf"/>
</dbReference>
<dbReference type="AlphaFoldDB" id="A0A1L7CH76"/>
<dbReference type="InterPro" id="IPR002571">
    <property type="entry name" value="HrcA"/>
</dbReference>
<protein>
    <recommendedName>
        <fullName evidence="5">Heat-inducible transcription repressor HrcA</fullName>
    </recommendedName>
</protein>
<evidence type="ECO:0000313" key="8">
    <source>
        <dbReference type="EMBL" id="APT85196.1"/>
    </source>
</evidence>
<evidence type="ECO:0000259" key="7">
    <source>
        <dbReference type="Pfam" id="PF08220"/>
    </source>
</evidence>
<dbReference type="Gene3D" id="1.10.10.10">
    <property type="entry name" value="Winged helix-like DNA-binding domain superfamily/Winged helix DNA-binding domain"/>
    <property type="match status" value="1"/>
</dbReference>
<dbReference type="EMBL" id="CP009245">
    <property type="protein sequence ID" value="APT85196.1"/>
    <property type="molecule type" value="Genomic_DNA"/>
</dbReference>
<feature type="domain" description="HTH deoR-type" evidence="7">
    <location>
        <begin position="37"/>
        <end position="62"/>
    </location>
</feature>
<evidence type="ECO:0000256" key="3">
    <source>
        <dbReference type="ARBA" id="ARBA00023016"/>
    </source>
</evidence>
<proteinExistence type="inferred from homology"/>
<dbReference type="GO" id="GO:0003677">
    <property type="term" value="F:DNA binding"/>
    <property type="evidence" value="ECO:0007669"/>
    <property type="project" value="InterPro"/>
</dbReference>
<dbReference type="Pfam" id="PF01628">
    <property type="entry name" value="HrcA"/>
    <property type="match status" value="1"/>
</dbReference>
<evidence type="ECO:0000256" key="5">
    <source>
        <dbReference type="HAMAP-Rule" id="MF_00081"/>
    </source>
</evidence>
<dbReference type="KEGG" id="caqu:CAQU_09060"/>
<evidence type="ECO:0000256" key="2">
    <source>
        <dbReference type="ARBA" id="ARBA00023015"/>
    </source>
</evidence>
<gene>
    <name evidence="5" type="primary">hrcA</name>
    <name evidence="8" type="ORF">CAQU_09060</name>
</gene>
<keyword evidence="2 5" id="KW-0805">Transcription regulation</keyword>
<dbReference type="PIRSF" id="PIRSF005485">
    <property type="entry name" value="HrcA"/>
    <property type="match status" value="1"/>
</dbReference>
<evidence type="ECO:0000256" key="1">
    <source>
        <dbReference type="ARBA" id="ARBA00022491"/>
    </source>
</evidence>
<accession>A0A1L7CH76</accession>
<dbReference type="InterPro" id="IPR029016">
    <property type="entry name" value="GAF-like_dom_sf"/>
</dbReference>
<dbReference type="RefSeq" id="WP_075726998.1">
    <property type="nucleotide sequence ID" value="NZ_CP009245.1"/>
</dbReference>
<dbReference type="PANTHER" id="PTHR34824:SF1">
    <property type="entry name" value="HEAT-INDUCIBLE TRANSCRIPTION REPRESSOR HRCA"/>
    <property type="match status" value="1"/>
</dbReference>
<feature type="domain" description="Heat-inducible transcription repressor HrcA C-terminal" evidence="6">
    <location>
        <begin position="106"/>
        <end position="323"/>
    </location>
</feature>
<dbReference type="STRING" id="1431546.CAQU_09060"/>
<name>A0A1L7CH76_9CORY</name>
<dbReference type="SUPFAM" id="SSF46785">
    <property type="entry name" value="Winged helix' DNA-binding domain"/>
    <property type="match status" value="1"/>
</dbReference>
<dbReference type="InterPro" id="IPR036390">
    <property type="entry name" value="WH_DNA-bd_sf"/>
</dbReference>
<comment type="function">
    <text evidence="5">Negative regulator of class I heat shock genes (grpE-dnaK-dnaJ and groELS operons). Prevents heat-shock induction of these operons.</text>
</comment>
<evidence type="ECO:0000313" key="9">
    <source>
        <dbReference type="Proteomes" id="UP000185478"/>
    </source>
</evidence>
<dbReference type="GO" id="GO:0045892">
    <property type="term" value="P:negative regulation of DNA-templated transcription"/>
    <property type="evidence" value="ECO:0007669"/>
    <property type="project" value="UniProtKB-UniRule"/>
</dbReference>
<dbReference type="Proteomes" id="UP000185478">
    <property type="component" value="Chromosome"/>
</dbReference>
<dbReference type="InterPro" id="IPR021153">
    <property type="entry name" value="HrcA_C"/>
</dbReference>
<sequence length="340" mass="36358">MTNATQQRRQAVLTAIVADYISTNQPVGSKALVQRHQLGVSPATIRNDMAALEADGYIKQQHASSGRIPTTKAYRAFVDQVHTVKPLSAAEKQAILRFLEDGVDLEDVLRRSVQLLSGLTGTAAVVQMPTLATSHVRHVEVVQLTPNRLLLVVITDTGRVDQRNIELSHDVTAHTVSRIRDELNKALVGRTLPNAAHNLDAVINAASGWDHAHRDSVARCVTVLRATLVENPADKLIVAGAANTLQIDQQVLAALEEQVVLLKLLSAATAPGQVHVSIGQENADEHFKKASVIATGYGPAQEDTSLGAMAVVGPTAMDYVGTMSKVHAVATYVSRVLAGE</sequence>
<dbReference type="NCBIfam" id="TIGR00331">
    <property type="entry name" value="hrcA"/>
    <property type="match status" value="1"/>
</dbReference>
<dbReference type="SUPFAM" id="SSF55781">
    <property type="entry name" value="GAF domain-like"/>
    <property type="match status" value="1"/>
</dbReference>
<dbReference type="InterPro" id="IPR001034">
    <property type="entry name" value="DeoR_HTH"/>
</dbReference>
<evidence type="ECO:0000259" key="6">
    <source>
        <dbReference type="Pfam" id="PF01628"/>
    </source>
</evidence>